<evidence type="ECO:0000256" key="5">
    <source>
        <dbReference type="SAM" id="Phobius"/>
    </source>
</evidence>
<feature type="transmembrane region" description="Helical" evidence="5">
    <location>
        <begin position="31"/>
        <end position="48"/>
    </location>
</feature>
<feature type="domain" description="ABC-2 type transporter transmembrane" evidence="6">
    <location>
        <begin position="21"/>
        <end position="107"/>
    </location>
</feature>
<protein>
    <recommendedName>
        <fullName evidence="6">ABC-2 type transporter transmembrane domain-containing protein</fullName>
    </recommendedName>
</protein>
<feature type="transmembrane region" description="Helical" evidence="5">
    <location>
        <begin position="88"/>
        <end position="109"/>
    </location>
</feature>
<name>A0A498KFI1_MALDO</name>
<evidence type="ECO:0000313" key="7">
    <source>
        <dbReference type="EMBL" id="RXI04223.1"/>
    </source>
</evidence>
<gene>
    <name evidence="7" type="ORF">DVH24_038497</name>
</gene>
<dbReference type="PANTHER" id="PTHR48040">
    <property type="entry name" value="PLEIOTROPIC DRUG RESISTANCE PROTEIN 1-LIKE ISOFORM X1"/>
    <property type="match status" value="1"/>
</dbReference>
<feature type="transmembrane region" description="Helical" evidence="5">
    <location>
        <begin position="279"/>
        <end position="305"/>
    </location>
</feature>
<dbReference type="Pfam" id="PF01061">
    <property type="entry name" value="ABC2_membrane"/>
    <property type="match status" value="1"/>
</dbReference>
<evidence type="ECO:0000259" key="6">
    <source>
        <dbReference type="Pfam" id="PF01061"/>
    </source>
</evidence>
<keyword evidence="8" id="KW-1185">Reference proteome</keyword>
<comment type="subcellular location">
    <subcellularLocation>
        <location evidence="1">Membrane</location>
        <topology evidence="1">Multi-pass membrane protein</topology>
    </subcellularLocation>
</comment>
<proteinExistence type="predicted"/>
<feature type="transmembrane region" description="Helical" evidence="5">
    <location>
        <begin position="202"/>
        <end position="224"/>
    </location>
</feature>
<keyword evidence="2 5" id="KW-0812">Transmembrane</keyword>
<dbReference type="PANTHER" id="PTHR48040:SF13">
    <property type="entry name" value="ABC TRANSPORTER G FAMILY MEMBER 31"/>
    <property type="match status" value="1"/>
</dbReference>
<evidence type="ECO:0000313" key="8">
    <source>
        <dbReference type="Proteomes" id="UP000290289"/>
    </source>
</evidence>
<comment type="caution">
    <text evidence="7">The sequence shown here is derived from an EMBL/GenBank/DDBJ whole genome shotgun (WGS) entry which is preliminary data.</text>
</comment>
<evidence type="ECO:0000256" key="2">
    <source>
        <dbReference type="ARBA" id="ARBA00022692"/>
    </source>
</evidence>
<evidence type="ECO:0000256" key="4">
    <source>
        <dbReference type="ARBA" id="ARBA00023136"/>
    </source>
</evidence>
<dbReference type="EMBL" id="RDQH01000329">
    <property type="protein sequence ID" value="RXI04223.1"/>
    <property type="molecule type" value="Genomic_DNA"/>
</dbReference>
<dbReference type="Proteomes" id="UP000290289">
    <property type="component" value="Chromosome 3"/>
</dbReference>
<dbReference type="InterPro" id="IPR013525">
    <property type="entry name" value="ABC2_TM"/>
</dbReference>
<dbReference type="AlphaFoldDB" id="A0A498KFI1"/>
<evidence type="ECO:0000256" key="3">
    <source>
        <dbReference type="ARBA" id="ARBA00022989"/>
    </source>
</evidence>
<dbReference type="STRING" id="3750.A0A498KFI1"/>
<accession>A0A498KFI1</accession>
<organism evidence="7 8">
    <name type="scientific">Malus domestica</name>
    <name type="common">Apple</name>
    <name type="synonym">Pyrus malus</name>
    <dbReference type="NCBI Taxonomy" id="3750"/>
    <lineage>
        <taxon>Eukaryota</taxon>
        <taxon>Viridiplantae</taxon>
        <taxon>Streptophyta</taxon>
        <taxon>Embryophyta</taxon>
        <taxon>Tracheophyta</taxon>
        <taxon>Spermatophyta</taxon>
        <taxon>Magnoliopsida</taxon>
        <taxon>eudicotyledons</taxon>
        <taxon>Gunneridae</taxon>
        <taxon>Pentapetalae</taxon>
        <taxon>rosids</taxon>
        <taxon>fabids</taxon>
        <taxon>Rosales</taxon>
        <taxon>Rosaceae</taxon>
        <taxon>Amygdaloideae</taxon>
        <taxon>Maleae</taxon>
        <taxon>Malus</taxon>
    </lineage>
</organism>
<reference evidence="7 8" key="1">
    <citation type="submission" date="2018-10" db="EMBL/GenBank/DDBJ databases">
        <title>A high-quality apple genome assembly.</title>
        <authorList>
            <person name="Hu J."/>
        </authorList>
    </citation>
    <scope>NUCLEOTIDE SEQUENCE [LARGE SCALE GENOMIC DNA]</scope>
    <source>
        <strain evidence="8">cv. HFTH1</strain>
        <tissue evidence="7">Young leaf</tissue>
    </source>
</reference>
<keyword evidence="3 5" id="KW-1133">Transmembrane helix</keyword>
<dbReference type="GO" id="GO:0016020">
    <property type="term" value="C:membrane"/>
    <property type="evidence" value="ECO:0007669"/>
    <property type="project" value="UniProtKB-SubCell"/>
</dbReference>
<keyword evidence="4 5" id="KW-0472">Membrane</keyword>
<evidence type="ECO:0000256" key="1">
    <source>
        <dbReference type="ARBA" id="ARBA00004141"/>
    </source>
</evidence>
<sequence length="310" mass="34656">MMPKVLSPLLQFINEVMYDFTNMFHRDSPQALMTVMGALYAACLFLGVNNASSVQPIVSIERTVFYREKAAGMYSPLAYAAAQGLVEIPYIAVQTIVYGVITYFMYYFLNSQMNTKKGRTQCTRLPLYAGSERGECRLALPPFMERLLLSLEPETYRSWAKALAIAPSALGTRESFCSILYSCSSHSPTLPSMVWRLLVSHLLNVLSLLSPLLYTLCGISSLHIPGWWIWVYYICPVAWTLRGIITSQLGDVVTMIKGPTFQGTVKEYLEVNLGYGPGMIGVSVAVLVCFCILFFSVFASSVKLLNFQKR</sequence>
<dbReference type="GO" id="GO:0140359">
    <property type="term" value="F:ABC-type transporter activity"/>
    <property type="evidence" value="ECO:0007669"/>
    <property type="project" value="InterPro"/>
</dbReference>